<dbReference type="InterPro" id="IPR003265">
    <property type="entry name" value="HhH-GPD_domain"/>
</dbReference>
<dbReference type="SUPFAM" id="SSF48150">
    <property type="entry name" value="DNA-glycosylase"/>
    <property type="match status" value="1"/>
</dbReference>
<dbReference type="GO" id="GO:0000702">
    <property type="term" value="F:oxidized base lesion DNA N-glycosylase activity"/>
    <property type="evidence" value="ECO:0007669"/>
    <property type="project" value="UniProtKB-ARBA"/>
</dbReference>
<accession>A0A2C5X009</accession>
<dbReference type="Gene3D" id="1.10.1670.10">
    <property type="entry name" value="Helix-hairpin-Helix base-excision DNA repair enzymes (C-terminal)"/>
    <property type="match status" value="1"/>
</dbReference>
<feature type="domain" description="HhH-GPD" evidence="2">
    <location>
        <begin position="87"/>
        <end position="288"/>
    </location>
</feature>
<reference evidence="3 4" key="1">
    <citation type="journal article" date="2013" name="Fungal Biol.">
        <title>Analysis of microsatellite markers in the genome of the plant pathogen Ceratocystis fimbriata.</title>
        <authorList>
            <person name="Simpson M.C."/>
            <person name="Wilken P.M."/>
            <person name="Coetzee M.P."/>
            <person name="Wingfield M.J."/>
            <person name="Wingfield B.D."/>
        </authorList>
    </citation>
    <scope>NUCLEOTIDE SEQUENCE [LARGE SCALE GENOMIC DNA]</scope>
    <source>
        <strain evidence="3 4">CBS 114723</strain>
    </source>
</reference>
<sequence length="331" mass="35929">MTKRKVKSKIKREITTPAKGKDGAQIPQSPFTSHPKPSPQDCHKVHGILTKQYGPSQAPNPIPPPSLTVAGCGEVPAVLDAVLRTVISGATTMVAANKAIVALVSRHGIAASGPHRGSVDWASVSRSTVEDLSGTIRMCGCATGKARDILAILNMAQISSSSDKQDCSEKHKSNACSKHNHKVGHAADSIVDNEQLSLEHIRTLPMPDAMHELLRLPRIGLKTAACVILFCLQRPCFAVDTHVLRMCRWLGWVPEKANAEAAFWHCETRVPQELKYPLHQLFIKHGQLCERCKAATVPGTTSWESCLCIMSWVQLVILTAANPGPVIWSCL</sequence>
<gene>
    <name evidence="3" type="ORF">CFIMG_008620RA00001</name>
</gene>
<dbReference type="PANTHER" id="PTHR47203">
    <property type="match status" value="1"/>
</dbReference>
<dbReference type="Proteomes" id="UP000222788">
    <property type="component" value="Unassembled WGS sequence"/>
</dbReference>
<protein>
    <submittedName>
        <fullName evidence="3">Putative DNA glycosylase</fullName>
    </submittedName>
</protein>
<feature type="compositionally biased region" description="Basic residues" evidence="1">
    <location>
        <begin position="1"/>
        <end position="10"/>
    </location>
</feature>
<reference evidence="3 4" key="2">
    <citation type="journal article" date="2013" name="IMA Fungus">
        <title>IMA Genome-F 1: Ceratocystis fimbriata: Draft nuclear genome sequence for the plant pathogen, Ceratocystis fimbriata.</title>
        <authorList>
            <person name="Wilken P.M."/>
            <person name="Steenkamp E.T."/>
            <person name="Wingfield M.J."/>
            <person name="de Beer Z.W."/>
            <person name="Wingfield B.D."/>
        </authorList>
    </citation>
    <scope>NUCLEOTIDE SEQUENCE [LARGE SCALE GENOMIC DNA]</scope>
    <source>
        <strain evidence="3 4">CBS 114723</strain>
    </source>
</reference>
<dbReference type="PANTHER" id="PTHR47203:SF1">
    <property type="entry name" value="HYPOTHETICAL BASE EXCISION DNA REPAIR PROTEIN (EUROFUNG)"/>
    <property type="match status" value="1"/>
</dbReference>
<dbReference type="EMBL" id="APWK03000089">
    <property type="protein sequence ID" value="PHH51607.1"/>
    <property type="molecule type" value="Genomic_DNA"/>
</dbReference>
<dbReference type="OrthoDB" id="5607at2759"/>
<dbReference type="SMART" id="SM00478">
    <property type="entry name" value="ENDO3c"/>
    <property type="match status" value="1"/>
</dbReference>
<dbReference type="Gene3D" id="1.10.340.30">
    <property type="entry name" value="Hypothetical protein, domain 2"/>
    <property type="match status" value="1"/>
</dbReference>
<dbReference type="CDD" id="cd00056">
    <property type="entry name" value="ENDO3c"/>
    <property type="match status" value="1"/>
</dbReference>
<evidence type="ECO:0000313" key="4">
    <source>
        <dbReference type="Proteomes" id="UP000222788"/>
    </source>
</evidence>
<dbReference type="AlphaFoldDB" id="A0A2C5X009"/>
<dbReference type="InterPro" id="IPR011257">
    <property type="entry name" value="DNA_glycosylase"/>
</dbReference>
<name>A0A2C5X009_9PEZI</name>
<dbReference type="InterPro" id="IPR023170">
    <property type="entry name" value="HhH_base_excis_C"/>
</dbReference>
<evidence type="ECO:0000256" key="1">
    <source>
        <dbReference type="SAM" id="MobiDB-lite"/>
    </source>
</evidence>
<feature type="region of interest" description="Disordered" evidence="1">
    <location>
        <begin position="1"/>
        <end position="43"/>
    </location>
</feature>
<dbReference type="STRING" id="1035309.A0A2C5X009"/>
<proteinExistence type="predicted"/>
<keyword evidence="4" id="KW-1185">Reference proteome</keyword>
<evidence type="ECO:0000313" key="3">
    <source>
        <dbReference type="EMBL" id="PHH51607.1"/>
    </source>
</evidence>
<dbReference type="Pfam" id="PF00730">
    <property type="entry name" value="HhH-GPD"/>
    <property type="match status" value="1"/>
</dbReference>
<feature type="compositionally biased region" description="Basic and acidic residues" evidence="1">
    <location>
        <begin position="11"/>
        <end position="22"/>
    </location>
</feature>
<organism evidence="3 4">
    <name type="scientific">Ceratocystis fimbriata CBS 114723</name>
    <dbReference type="NCBI Taxonomy" id="1035309"/>
    <lineage>
        <taxon>Eukaryota</taxon>
        <taxon>Fungi</taxon>
        <taxon>Dikarya</taxon>
        <taxon>Ascomycota</taxon>
        <taxon>Pezizomycotina</taxon>
        <taxon>Sordariomycetes</taxon>
        <taxon>Hypocreomycetidae</taxon>
        <taxon>Microascales</taxon>
        <taxon>Ceratocystidaceae</taxon>
        <taxon>Ceratocystis</taxon>
    </lineage>
</organism>
<dbReference type="GO" id="GO:0006285">
    <property type="term" value="P:base-excision repair, AP site formation"/>
    <property type="evidence" value="ECO:0007669"/>
    <property type="project" value="UniProtKB-ARBA"/>
</dbReference>
<comment type="caution">
    <text evidence="3">The sequence shown here is derived from an EMBL/GenBank/DDBJ whole genome shotgun (WGS) entry which is preliminary data.</text>
</comment>
<evidence type="ECO:0000259" key="2">
    <source>
        <dbReference type="SMART" id="SM00478"/>
    </source>
</evidence>